<dbReference type="PROSITE" id="PS00941">
    <property type="entry name" value="CARBOXYLESTERASE_B_2"/>
    <property type="match status" value="1"/>
</dbReference>
<evidence type="ECO:0000256" key="1">
    <source>
        <dbReference type="ARBA" id="ARBA00005964"/>
    </source>
</evidence>
<reference evidence="7" key="1">
    <citation type="submission" date="2015-12" db="EMBL/GenBank/DDBJ databases">
        <title>De novo transcriptome assembly of four potential Pierce s Disease insect vectors from Arizona vineyards.</title>
        <authorList>
            <person name="Tassone E.E."/>
        </authorList>
    </citation>
    <scope>NUCLEOTIDE SEQUENCE</scope>
</reference>
<dbReference type="InterPro" id="IPR029058">
    <property type="entry name" value="AB_hydrolase_fold"/>
</dbReference>
<comment type="similarity">
    <text evidence="1 5">Belongs to the type-B carboxylesterase/lipase family.</text>
</comment>
<keyword evidence="2" id="KW-0719">Serine esterase</keyword>
<sequence length="256" mass="28309">MCDKFVEVKTENGILRGKEEISSGLTSVTYYAFRGIPYAKPPIGDLRFKAPQPIEPWQGVRGALEEGPSGPQSLFTPGQVQGVEDCLYLNVFTPQHPHQVKSLKPVLFNIHGGGFVCGEGSSKLYPPDNFIDKEVLYVSLTYRVGALGFLSLQNDDISGNAGLKDQVQALVWTKKNIKNFGGDPENITIMGISAGGASVEFLLLSELSRGKVLLTERKMEYLPIYCIYILTNFQPCERFTINIRVKETKGTLKTLK</sequence>
<organism evidence="7">
    <name type="scientific">Clastoptera arizonana</name>
    <name type="common">Arizona spittle bug</name>
    <dbReference type="NCBI Taxonomy" id="38151"/>
    <lineage>
        <taxon>Eukaryota</taxon>
        <taxon>Metazoa</taxon>
        <taxon>Ecdysozoa</taxon>
        <taxon>Arthropoda</taxon>
        <taxon>Hexapoda</taxon>
        <taxon>Insecta</taxon>
        <taxon>Pterygota</taxon>
        <taxon>Neoptera</taxon>
        <taxon>Paraneoptera</taxon>
        <taxon>Hemiptera</taxon>
        <taxon>Auchenorrhyncha</taxon>
        <taxon>Cercopoidea</taxon>
        <taxon>Clastopteridae</taxon>
        <taxon>Clastoptera</taxon>
    </lineage>
</organism>
<feature type="domain" description="Carboxylesterase type B" evidence="6">
    <location>
        <begin position="7"/>
        <end position="211"/>
    </location>
</feature>
<dbReference type="GO" id="GO:0052689">
    <property type="term" value="F:carboxylic ester hydrolase activity"/>
    <property type="evidence" value="ECO:0007669"/>
    <property type="project" value="UniProtKB-KW"/>
</dbReference>
<evidence type="ECO:0000256" key="3">
    <source>
        <dbReference type="ARBA" id="ARBA00022801"/>
    </source>
</evidence>
<protein>
    <recommendedName>
        <fullName evidence="5">Carboxylic ester hydrolase</fullName>
        <ecNumber evidence="5">3.1.1.-</ecNumber>
    </recommendedName>
</protein>
<dbReference type="Pfam" id="PF00135">
    <property type="entry name" value="COesterase"/>
    <property type="match status" value="1"/>
</dbReference>
<dbReference type="EMBL" id="GEDC01006350">
    <property type="protein sequence ID" value="JAS30948.1"/>
    <property type="molecule type" value="Transcribed_RNA"/>
</dbReference>
<accession>A0A1B6DZ38</accession>
<gene>
    <name evidence="7" type="ORF">g.24578</name>
</gene>
<keyword evidence="3 5" id="KW-0378">Hydrolase</keyword>
<evidence type="ECO:0000256" key="5">
    <source>
        <dbReference type="RuleBase" id="RU361235"/>
    </source>
</evidence>
<dbReference type="Gene3D" id="3.40.50.1820">
    <property type="entry name" value="alpha/beta hydrolase"/>
    <property type="match status" value="1"/>
</dbReference>
<proteinExistence type="inferred from homology"/>
<dbReference type="PROSITE" id="PS00122">
    <property type="entry name" value="CARBOXYLESTERASE_B_1"/>
    <property type="match status" value="1"/>
</dbReference>
<dbReference type="InterPro" id="IPR019819">
    <property type="entry name" value="Carboxylesterase_B_CS"/>
</dbReference>
<dbReference type="PANTHER" id="PTHR43142">
    <property type="entry name" value="CARBOXYLIC ESTER HYDROLASE"/>
    <property type="match status" value="1"/>
</dbReference>
<dbReference type="AlphaFoldDB" id="A0A1B6DZ38"/>
<evidence type="ECO:0000256" key="4">
    <source>
        <dbReference type="ARBA" id="ARBA00023180"/>
    </source>
</evidence>
<dbReference type="SUPFAM" id="SSF53474">
    <property type="entry name" value="alpha/beta-Hydrolases"/>
    <property type="match status" value="1"/>
</dbReference>
<dbReference type="PANTHER" id="PTHR43142:SF1">
    <property type="entry name" value="CARBOXYLIC ESTER HYDROLASE"/>
    <property type="match status" value="1"/>
</dbReference>
<dbReference type="EC" id="3.1.1.-" evidence="5"/>
<evidence type="ECO:0000313" key="7">
    <source>
        <dbReference type="EMBL" id="JAS30948.1"/>
    </source>
</evidence>
<evidence type="ECO:0000256" key="2">
    <source>
        <dbReference type="ARBA" id="ARBA00022487"/>
    </source>
</evidence>
<dbReference type="InterPro" id="IPR019826">
    <property type="entry name" value="Carboxylesterase_B_AS"/>
</dbReference>
<name>A0A1B6DZ38_9HEMI</name>
<dbReference type="InterPro" id="IPR002018">
    <property type="entry name" value="CarbesteraseB"/>
</dbReference>
<evidence type="ECO:0000259" key="6">
    <source>
        <dbReference type="Pfam" id="PF00135"/>
    </source>
</evidence>
<keyword evidence="4" id="KW-0325">Glycoprotein</keyword>